<dbReference type="InterPro" id="IPR024466">
    <property type="entry name" value="CHP02679_N"/>
</dbReference>
<evidence type="ECO:0000313" key="4">
    <source>
        <dbReference type="Proteomes" id="UP000184128"/>
    </source>
</evidence>
<feature type="domain" description="Conserved hypothetical protein CHP02679 N terminus" evidence="2">
    <location>
        <begin position="36"/>
        <end position="250"/>
    </location>
</feature>
<dbReference type="OrthoDB" id="1661308at2"/>
<dbReference type="RefSeq" id="WP_143274298.1">
    <property type="nucleotide sequence ID" value="NZ_FQUF01000021.1"/>
</dbReference>
<organism evidence="3 4">
    <name type="scientific">Atopostipes suicloacalis DSM 15692</name>
    <dbReference type="NCBI Taxonomy" id="1121025"/>
    <lineage>
        <taxon>Bacteria</taxon>
        <taxon>Bacillati</taxon>
        <taxon>Bacillota</taxon>
        <taxon>Bacilli</taxon>
        <taxon>Lactobacillales</taxon>
        <taxon>Carnobacteriaceae</taxon>
        <taxon>Atopostipes</taxon>
    </lineage>
</organism>
<gene>
    <name evidence="3" type="ORF">SAMN02745249_01450</name>
</gene>
<dbReference type="Proteomes" id="UP000184128">
    <property type="component" value="Unassembled WGS sequence"/>
</dbReference>
<evidence type="ECO:0000259" key="2">
    <source>
        <dbReference type="Pfam" id="PF11796"/>
    </source>
</evidence>
<accession>A0A1M4XHR9</accession>
<dbReference type="Pfam" id="PF09664">
    <property type="entry name" value="DUF2399"/>
    <property type="match status" value="1"/>
</dbReference>
<dbReference type="InterPro" id="IPR036078">
    <property type="entry name" value="Spo11/TopoVI_A_sf"/>
</dbReference>
<name>A0A1M4XHR9_9LACT</name>
<dbReference type="GO" id="GO:0003677">
    <property type="term" value="F:DNA binding"/>
    <property type="evidence" value="ECO:0007669"/>
    <property type="project" value="InterPro"/>
</dbReference>
<dbReference type="SUPFAM" id="SSF56726">
    <property type="entry name" value="DNA topoisomerase IV, alpha subunit"/>
    <property type="match status" value="1"/>
</dbReference>
<dbReference type="AlphaFoldDB" id="A0A1M4XHR9"/>
<evidence type="ECO:0000259" key="1">
    <source>
        <dbReference type="Pfam" id="PF09664"/>
    </source>
</evidence>
<evidence type="ECO:0000313" key="3">
    <source>
        <dbReference type="EMBL" id="SHE92950.1"/>
    </source>
</evidence>
<sequence>MKQMIKEAVTFFKSESVYDILFFEFKKKYESLGRIGGNVSLSEYSMEDINELSRFLGVRRDQLLDKGSITLRQFENQLNRYKFDGLSLKQLLEAYFETPLISKKEQAASNLQRNQAFFEELKSNYPYVNDWLSYIEQKPADSHWIYRFLEKSFKNFEQSVAILNQVVKYAPSVPIRLPVFAQQMTKNPHGFDRNQKLGKLLVHLLAVEKAQSFNEPVKVPTTNEGITELLFEYNVLRDDITNYVSVANILAYTEGHKKKVWEAAYQSHSVLNVPIRELVDVQKLYPASSMNEVWIVENSGVFSSLLDKIADVPLICTHGQFTLAVWRCLDLLVKQDCTLYYSGDFDPEGIGMANRLLRRYPHHVQLWKMDVRSYEKSLSKEEKISSQRLSQFSNINHSELKEIKNQVLKLQVPGYQEALLDEMIEELKKKD</sequence>
<dbReference type="NCBIfam" id="TIGR02679">
    <property type="entry name" value="TIGR02679 family protein"/>
    <property type="match status" value="1"/>
</dbReference>
<reference evidence="3 4" key="1">
    <citation type="submission" date="2016-11" db="EMBL/GenBank/DDBJ databases">
        <authorList>
            <person name="Jaros S."/>
            <person name="Januszkiewicz K."/>
            <person name="Wedrychowicz H."/>
        </authorList>
    </citation>
    <scope>NUCLEOTIDE SEQUENCE [LARGE SCALE GENOMIC DNA]</scope>
    <source>
        <strain evidence="3 4">DSM 15692</strain>
    </source>
</reference>
<dbReference type="EMBL" id="FQUF01000021">
    <property type="protein sequence ID" value="SHE92950.1"/>
    <property type="molecule type" value="Genomic_DNA"/>
</dbReference>
<dbReference type="Pfam" id="PF11796">
    <property type="entry name" value="DUF3323"/>
    <property type="match status" value="1"/>
</dbReference>
<proteinExistence type="predicted"/>
<dbReference type="STRING" id="1121025.SAMN02745249_01450"/>
<keyword evidence="4" id="KW-1185">Reference proteome</keyword>
<dbReference type="InterPro" id="IPR024465">
    <property type="entry name" value="DUF2399"/>
</dbReference>
<protein>
    <submittedName>
        <fullName evidence="3">TIGR02679 family protein</fullName>
    </submittedName>
</protein>
<dbReference type="GO" id="GO:0005694">
    <property type="term" value="C:chromosome"/>
    <property type="evidence" value="ECO:0007669"/>
    <property type="project" value="InterPro"/>
</dbReference>
<feature type="domain" description="DUF2399" evidence="1">
    <location>
        <begin position="272"/>
        <end position="427"/>
    </location>
</feature>
<dbReference type="InterPro" id="IPR013495">
    <property type="entry name" value="CHP02679"/>
</dbReference>